<organism evidence="1 2">
    <name type="scientific">Colletotrichum zoysiae</name>
    <dbReference type="NCBI Taxonomy" id="1216348"/>
    <lineage>
        <taxon>Eukaryota</taxon>
        <taxon>Fungi</taxon>
        <taxon>Dikarya</taxon>
        <taxon>Ascomycota</taxon>
        <taxon>Pezizomycotina</taxon>
        <taxon>Sordariomycetes</taxon>
        <taxon>Hypocreomycetidae</taxon>
        <taxon>Glomerellales</taxon>
        <taxon>Glomerellaceae</taxon>
        <taxon>Colletotrichum</taxon>
        <taxon>Colletotrichum graminicola species complex</taxon>
    </lineage>
</organism>
<reference evidence="1" key="1">
    <citation type="submission" date="2021-06" db="EMBL/GenBank/DDBJ databases">
        <title>Comparative genomics, transcriptomics and evolutionary studies reveal genomic signatures of adaptation to plant cell wall in hemibiotrophic fungi.</title>
        <authorList>
            <consortium name="DOE Joint Genome Institute"/>
            <person name="Baroncelli R."/>
            <person name="Diaz J.F."/>
            <person name="Benocci T."/>
            <person name="Peng M."/>
            <person name="Battaglia E."/>
            <person name="Haridas S."/>
            <person name="Andreopoulos W."/>
            <person name="Labutti K."/>
            <person name="Pangilinan J."/>
            <person name="Floch G.L."/>
            <person name="Makela M.R."/>
            <person name="Henrissat B."/>
            <person name="Grigoriev I.V."/>
            <person name="Crouch J.A."/>
            <person name="De Vries R.P."/>
            <person name="Sukno S.A."/>
            <person name="Thon M.R."/>
        </authorList>
    </citation>
    <scope>NUCLEOTIDE SEQUENCE</scope>
    <source>
        <strain evidence="1">MAFF235873</strain>
    </source>
</reference>
<gene>
    <name evidence="1" type="ORF">LX32DRAFT_646977</name>
</gene>
<protein>
    <submittedName>
        <fullName evidence="1">Uncharacterized protein</fullName>
    </submittedName>
</protein>
<sequence>MTPLHQGTTRLITSLHYLICVGYCRGRLWVGFKTVSLNGRSGIAEQFVDSFSLEGSMHLTYVFWAVQLGQGIL</sequence>
<keyword evidence="2" id="KW-1185">Reference proteome</keyword>
<proteinExistence type="predicted"/>
<dbReference type="Proteomes" id="UP001232148">
    <property type="component" value="Unassembled WGS sequence"/>
</dbReference>
<comment type="caution">
    <text evidence="1">The sequence shown here is derived from an EMBL/GenBank/DDBJ whole genome shotgun (WGS) entry which is preliminary data.</text>
</comment>
<name>A0AAD9H2H3_9PEZI</name>
<dbReference type="AlphaFoldDB" id="A0AAD9H2H3"/>
<accession>A0AAD9H2H3</accession>
<evidence type="ECO:0000313" key="2">
    <source>
        <dbReference type="Proteomes" id="UP001232148"/>
    </source>
</evidence>
<evidence type="ECO:0000313" key="1">
    <source>
        <dbReference type="EMBL" id="KAK2020873.1"/>
    </source>
</evidence>
<dbReference type="EMBL" id="MU843162">
    <property type="protein sequence ID" value="KAK2020873.1"/>
    <property type="molecule type" value="Genomic_DNA"/>
</dbReference>